<protein>
    <recommendedName>
        <fullName evidence="2">GmrSD restriction endonucleases C-terminal domain-containing protein</fullName>
    </recommendedName>
</protein>
<keyword evidence="4" id="KW-1185">Reference proteome</keyword>
<reference evidence="3 4" key="1">
    <citation type="submission" date="2016-10" db="EMBL/GenBank/DDBJ databases">
        <authorList>
            <person name="de Groot N.N."/>
        </authorList>
    </citation>
    <scope>NUCLEOTIDE SEQUENCE [LARGE SCALE GENOMIC DNA]</scope>
    <source>
        <strain evidence="3 4">CGMCC 4.2023</strain>
    </source>
</reference>
<gene>
    <name evidence="3" type="ORF">SAMN05216223_116113</name>
</gene>
<dbReference type="InterPro" id="IPR011089">
    <property type="entry name" value="GmrSD_C"/>
</dbReference>
<evidence type="ECO:0000259" key="2">
    <source>
        <dbReference type="Pfam" id="PF07510"/>
    </source>
</evidence>
<evidence type="ECO:0000313" key="4">
    <source>
        <dbReference type="Proteomes" id="UP000236754"/>
    </source>
</evidence>
<dbReference type="Pfam" id="PF07510">
    <property type="entry name" value="GmrSD_C"/>
    <property type="match status" value="1"/>
</dbReference>
<dbReference type="Proteomes" id="UP000236754">
    <property type="component" value="Unassembled WGS sequence"/>
</dbReference>
<dbReference type="AlphaFoldDB" id="A0A1H6DLQ8"/>
<evidence type="ECO:0000313" key="3">
    <source>
        <dbReference type="EMBL" id="SEG85656.1"/>
    </source>
</evidence>
<feature type="chain" id="PRO_5009296102" description="GmrSD restriction endonucleases C-terminal domain-containing protein" evidence="1">
    <location>
        <begin position="28"/>
        <end position="223"/>
    </location>
</feature>
<dbReference type="RefSeq" id="WP_103889076.1">
    <property type="nucleotide sequence ID" value="NZ_FNVU01000016.1"/>
</dbReference>
<organism evidence="3 4">
    <name type="scientific">Actinacidiphila yanglinensis</name>
    <dbReference type="NCBI Taxonomy" id="310779"/>
    <lineage>
        <taxon>Bacteria</taxon>
        <taxon>Bacillati</taxon>
        <taxon>Actinomycetota</taxon>
        <taxon>Actinomycetes</taxon>
        <taxon>Kitasatosporales</taxon>
        <taxon>Streptomycetaceae</taxon>
        <taxon>Actinacidiphila</taxon>
    </lineage>
</organism>
<feature type="domain" description="GmrSD restriction endonucleases C-terminal" evidence="2">
    <location>
        <begin position="106"/>
        <end position="207"/>
    </location>
</feature>
<dbReference type="EMBL" id="FNVU01000016">
    <property type="protein sequence ID" value="SEG85656.1"/>
    <property type="molecule type" value="Genomic_DNA"/>
</dbReference>
<sequence length="223" mass="24057">MRFLNRPVLAGLLACAALITVTAPARAATPTEQDSVALHQAVAHLPLAPEDRTGYNRATSFGGWIDADRDGCNTRQEVLLDEAVTPPTITGKCTLTGGTWDSWYDDTTVDGPSTLDIDHLVPLAEAWDSGASQWTKARRVAYANYLGDARHLVAATARSNRSKSDQDPATWMPPAADATCRYTADWISVKLTWGLAVDPAEHDALAEFAANCPDQDITYTPTD</sequence>
<name>A0A1H6DLQ8_9ACTN</name>
<dbReference type="PANTHER" id="PTHR24094">
    <property type="entry name" value="SECRETED PROTEIN"/>
    <property type="match status" value="1"/>
</dbReference>
<keyword evidence="1" id="KW-0732">Signal</keyword>
<feature type="signal peptide" evidence="1">
    <location>
        <begin position="1"/>
        <end position="27"/>
    </location>
</feature>
<dbReference type="OrthoDB" id="5196645at2"/>
<accession>A0A1H6DLQ8</accession>
<evidence type="ECO:0000256" key="1">
    <source>
        <dbReference type="SAM" id="SignalP"/>
    </source>
</evidence>
<dbReference type="PANTHER" id="PTHR24094:SF15">
    <property type="entry name" value="AMP-DEPENDENT SYNTHETASE_LIGASE DOMAIN-CONTAINING PROTEIN-RELATED"/>
    <property type="match status" value="1"/>
</dbReference>
<proteinExistence type="predicted"/>